<dbReference type="InterPro" id="IPR018656">
    <property type="entry name" value="DUF2087"/>
</dbReference>
<evidence type="ECO:0000313" key="3">
    <source>
        <dbReference type="Proteomes" id="UP000718564"/>
    </source>
</evidence>
<reference evidence="2 3" key="1">
    <citation type="submission" date="2018-06" db="EMBL/GenBank/DDBJ databases">
        <title>Comparative genomics of Brasilonema spp. strains.</title>
        <authorList>
            <person name="Alvarenga D.O."/>
            <person name="Fiore M.F."/>
            <person name="Varani A.M."/>
        </authorList>
    </citation>
    <scope>NUCLEOTIDE SEQUENCE [LARGE SCALE GENOMIC DNA]</scope>
    <source>
        <strain evidence="2 3">SPC951</strain>
    </source>
</reference>
<sequence>MNNVKLETWEEKVLRNYLDGIHLINIPASRKKRLVILKWLVRKFEQEVTYTERQVNEIIVRHHSDYATLRRELIGYQLMERENGFYWRLPAAQCKSETEIMRQISL</sequence>
<gene>
    <name evidence="2" type="ORF">DP116_17130</name>
</gene>
<dbReference type="Proteomes" id="UP000718564">
    <property type="component" value="Unassembled WGS sequence"/>
</dbReference>
<evidence type="ECO:0000259" key="1">
    <source>
        <dbReference type="Pfam" id="PF09860"/>
    </source>
</evidence>
<accession>A0ABX1PC61</accession>
<feature type="domain" description="DUF2087" evidence="1">
    <location>
        <begin position="22"/>
        <end position="88"/>
    </location>
</feature>
<name>A0ABX1PC61_9CYAN</name>
<dbReference type="Pfam" id="PF09860">
    <property type="entry name" value="DUF2087"/>
    <property type="match status" value="1"/>
</dbReference>
<organism evidence="2 3">
    <name type="scientific">Brasilonema bromeliae SPC951</name>
    <dbReference type="NCBI Taxonomy" id="385972"/>
    <lineage>
        <taxon>Bacteria</taxon>
        <taxon>Bacillati</taxon>
        <taxon>Cyanobacteriota</taxon>
        <taxon>Cyanophyceae</taxon>
        <taxon>Nostocales</taxon>
        <taxon>Scytonemataceae</taxon>
        <taxon>Brasilonema</taxon>
        <taxon>Bromeliae group (in: Brasilonema)</taxon>
    </lineage>
</organism>
<keyword evidence="3" id="KW-1185">Reference proteome</keyword>
<protein>
    <recommendedName>
        <fullName evidence="1">DUF2087 domain-containing protein</fullName>
    </recommendedName>
</protein>
<comment type="caution">
    <text evidence="2">The sequence shown here is derived from an EMBL/GenBank/DDBJ whole genome shotgun (WGS) entry which is preliminary data.</text>
</comment>
<proteinExistence type="predicted"/>
<dbReference type="RefSeq" id="WP_169156330.1">
    <property type="nucleotide sequence ID" value="NZ_CAWPJE010000129.1"/>
</dbReference>
<dbReference type="EMBL" id="QMEB01000136">
    <property type="protein sequence ID" value="NMG21080.1"/>
    <property type="molecule type" value="Genomic_DNA"/>
</dbReference>
<evidence type="ECO:0000313" key="2">
    <source>
        <dbReference type="EMBL" id="NMG21080.1"/>
    </source>
</evidence>